<reference evidence="1 2" key="1">
    <citation type="submission" date="2019-08" db="EMBL/GenBank/DDBJ databases">
        <title>Draft genome sequences of two oriental melons (Cucumis melo L. var makuwa).</title>
        <authorList>
            <person name="Kwon S.-Y."/>
        </authorList>
    </citation>
    <scope>NUCLEOTIDE SEQUENCE [LARGE SCALE GENOMIC DNA]</scope>
    <source>
        <strain evidence="2">cv. Chang Bougi</strain>
        <tissue evidence="1">Leaf</tissue>
    </source>
</reference>
<dbReference type="EMBL" id="SSTD01009221">
    <property type="protein sequence ID" value="TYK14619.1"/>
    <property type="molecule type" value="Genomic_DNA"/>
</dbReference>
<dbReference type="PANTHER" id="PTHR33067:SF39">
    <property type="entry name" value="TRANSCRIPTION FACTOR INTERACTOR AND REGULATOR CCHC(ZN) FAMILY"/>
    <property type="match status" value="1"/>
</dbReference>
<dbReference type="AlphaFoldDB" id="A0A5D3CWH6"/>
<comment type="caution">
    <text evidence="1">The sequence shown here is derived from an EMBL/GenBank/DDBJ whole genome shotgun (WGS) entry which is preliminary data.</text>
</comment>
<gene>
    <name evidence="1" type="ORF">E5676_scaffold1275G00050</name>
</gene>
<organism evidence="1 2">
    <name type="scientific">Cucumis melo var. makuwa</name>
    <name type="common">Oriental melon</name>
    <dbReference type="NCBI Taxonomy" id="1194695"/>
    <lineage>
        <taxon>Eukaryota</taxon>
        <taxon>Viridiplantae</taxon>
        <taxon>Streptophyta</taxon>
        <taxon>Embryophyta</taxon>
        <taxon>Tracheophyta</taxon>
        <taxon>Spermatophyta</taxon>
        <taxon>Magnoliopsida</taxon>
        <taxon>eudicotyledons</taxon>
        <taxon>Gunneridae</taxon>
        <taxon>Pentapetalae</taxon>
        <taxon>rosids</taxon>
        <taxon>fabids</taxon>
        <taxon>Cucurbitales</taxon>
        <taxon>Cucurbitaceae</taxon>
        <taxon>Benincaseae</taxon>
        <taxon>Cucumis</taxon>
    </lineage>
</organism>
<dbReference type="Gene3D" id="2.40.70.10">
    <property type="entry name" value="Acid Proteases"/>
    <property type="match status" value="1"/>
</dbReference>
<protein>
    <submittedName>
        <fullName evidence="1">Integrase</fullName>
    </submittedName>
</protein>
<dbReference type="SUPFAM" id="SSF56672">
    <property type="entry name" value="DNA/RNA polymerases"/>
    <property type="match status" value="1"/>
</dbReference>
<sequence>MNDYEVVALTQATSDFFKKGVRKKMTNRGRFTVPCSIGGMDLGRALCDLGASINLMSLSIFKKLGIGEVQPTQMVPQFANRSISRPEDKIEDVLVKVDKFFSHRLSRIVLGHKIFHAGLEVDLAKIDVVSMLPSLFDLKTLRSFLGHAGIYHRFLKVPILITLIGRKPFELMCDASDVVIGAMLDRIGIENQVADHLSCLSNAPFQRKKKEITDCFFDKQLFAVEGKELCTLWRTLSRIQNGCKGTDFIGPFSQSGGHLYILLDMDYVSKWVEAISNVKIDVITVHFINHIITKLLVMYNINHKVATANKPQTNGQVDVCNREIKILEKVVNSSLKDLADHLDSTLLAYCTAYKTPIGMSPYALVFGKACHLPRELECKKLWACKKLNFNNRVQERLDYFSCTSFRNDIFKPLRTPKSIKKRQRHCTISTFVNTIAPWKESITL</sequence>
<evidence type="ECO:0000313" key="2">
    <source>
        <dbReference type="Proteomes" id="UP000321947"/>
    </source>
</evidence>
<dbReference type="GO" id="GO:0003676">
    <property type="term" value="F:nucleic acid binding"/>
    <property type="evidence" value="ECO:0007669"/>
    <property type="project" value="InterPro"/>
</dbReference>
<dbReference type="InterPro" id="IPR021109">
    <property type="entry name" value="Peptidase_aspartic_dom_sf"/>
</dbReference>
<dbReference type="CDD" id="cd00303">
    <property type="entry name" value="retropepsin_like"/>
    <property type="match status" value="1"/>
</dbReference>
<accession>A0A5D3CWH6</accession>
<dbReference type="InterPro" id="IPR012337">
    <property type="entry name" value="RNaseH-like_sf"/>
</dbReference>
<dbReference type="Gene3D" id="3.30.420.10">
    <property type="entry name" value="Ribonuclease H-like superfamily/Ribonuclease H"/>
    <property type="match status" value="1"/>
</dbReference>
<proteinExistence type="predicted"/>
<dbReference type="PANTHER" id="PTHR33067">
    <property type="entry name" value="RNA-DIRECTED DNA POLYMERASE-RELATED"/>
    <property type="match status" value="1"/>
</dbReference>
<dbReference type="Proteomes" id="UP000321947">
    <property type="component" value="Unassembled WGS sequence"/>
</dbReference>
<evidence type="ECO:0000313" key="1">
    <source>
        <dbReference type="EMBL" id="TYK14619.1"/>
    </source>
</evidence>
<dbReference type="SUPFAM" id="SSF53098">
    <property type="entry name" value="Ribonuclease H-like"/>
    <property type="match status" value="1"/>
</dbReference>
<dbReference type="InterPro" id="IPR036397">
    <property type="entry name" value="RNaseH_sf"/>
</dbReference>
<name>A0A5D3CWH6_CUCMM</name>
<dbReference type="InterPro" id="IPR043502">
    <property type="entry name" value="DNA/RNA_pol_sf"/>
</dbReference>